<dbReference type="EMBL" id="UYRT01033107">
    <property type="protein sequence ID" value="VDK76182.1"/>
    <property type="molecule type" value="Genomic_DNA"/>
</dbReference>
<sequence>MFEKKYSVLLTKSQPVITHIRKDIARKMMWSAKYANEVIEFMSMRLQDWSGLSVS</sequence>
<dbReference type="Proteomes" id="UP000271098">
    <property type="component" value="Unassembled WGS sequence"/>
</dbReference>
<name>A0A183DLV5_9BILA</name>
<keyword evidence="2" id="KW-1185">Reference proteome</keyword>
<protein>
    <submittedName>
        <fullName evidence="3">Transposase</fullName>
    </submittedName>
</protein>
<evidence type="ECO:0000313" key="3">
    <source>
        <dbReference type="WBParaSite" id="GPUH_0000970701-mRNA-1"/>
    </source>
</evidence>
<dbReference type="WBParaSite" id="GPUH_0000970701-mRNA-1">
    <property type="protein sequence ID" value="GPUH_0000970701-mRNA-1"/>
    <property type="gene ID" value="GPUH_0000970701"/>
</dbReference>
<reference evidence="1 2" key="2">
    <citation type="submission" date="2018-11" db="EMBL/GenBank/DDBJ databases">
        <authorList>
            <consortium name="Pathogen Informatics"/>
        </authorList>
    </citation>
    <scope>NUCLEOTIDE SEQUENCE [LARGE SCALE GENOMIC DNA]</scope>
</reference>
<dbReference type="OrthoDB" id="10437849at2759"/>
<accession>A0A183DLV5</accession>
<proteinExistence type="predicted"/>
<gene>
    <name evidence="1" type="ORF">GPUH_LOCUS9697</name>
</gene>
<dbReference type="AlphaFoldDB" id="A0A183DLV5"/>
<organism evidence="3">
    <name type="scientific">Gongylonema pulchrum</name>
    <dbReference type="NCBI Taxonomy" id="637853"/>
    <lineage>
        <taxon>Eukaryota</taxon>
        <taxon>Metazoa</taxon>
        <taxon>Ecdysozoa</taxon>
        <taxon>Nematoda</taxon>
        <taxon>Chromadorea</taxon>
        <taxon>Rhabditida</taxon>
        <taxon>Spirurina</taxon>
        <taxon>Spiruromorpha</taxon>
        <taxon>Spiruroidea</taxon>
        <taxon>Gongylonematidae</taxon>
        <taxon>Gongylonema</taxon>
    </lineage>
</organism>
<evidence type="ECO:0000313" key="1">
    <source>
        <dbReference type="EMBL" id="VDK76182.1"/>
    </source>
</evidence>
<evidence type="ECO:0000313" key="2">
    <source>
        <dbReference type="Proteomes" id="UP000271098"/>
    </source>
</evidence>
<reference evidence="3" key="1">
    <citation type="submission" date="2016-06" db="UniProtKB">
        <authorList>
            <consortium name="WormBaseParasite"/>
        </authorList>
    </citation>
    <scope>IDENTIFICATION</scope>
</reference>